<proteinExistence type="predicted"/>
<keyword evidence="2" id="KW-1185">Reference proteome</keyword>
<dbReference type="Proteomes" id="UP001144323">
    <property type="component" value="Unassembled WGS sequence"/>
</dbReference>
<accession>A0A9W6GWU6</accession>
<sequence>MAGEGTLITSFLSEGANLLPLPRSGGGLGRGLYPPRSAFSTFKLARPLRGSPTRP</sequence>
<name>A0A9W6GWU6_9HYPH</name>
<gene>
    <name evidence="1" type="ORF">LMG27198_34790</name>
</gene>
<evidence type="ECO:0000313" key="1">
    <source>
        <dbReference type="EMBL" id="GLI94487.1"/>
    </source>
</evidence>
<organism evidence="1 2">
    <name type="scientific">Methylocystis echinoides</name>
    <dbReference type="NCBI Taxonomy" id="29468"/>
    <lineage>
        <taxon>Bacteria</taxon>
        <taxon>Pseudomonadati</taxon>
        <taxon>Pseudomonadota</taxon>
        <taxon>Alphaproteobacteria</taxon>
        <taxon>Hyphomicrobiales</taxon>
        <taxon>Methylocystaceae</taxon>
        <taxon>Methylocystis</taxon>
    </lineage>
</organism>
<evidence type="ECO:0000313" key="2">
    <source>
        <dbReference type="Proteomes" id="UP001144323"/>
    </source>
</evidence>
<protein>
    <submittedName>
        <fullName evidence="1">Uncharacterized protein</fullName>
    </submittedName>
</protein>
<reference evidence="1" key="1">
    <citation type="journal article" date="2023" name="Int. J. Syst. Evol. Microbiol.">
        <title>Methylocystis iwaonis sp. nov., a type II methane-oxidizing bacterium from surface soil of a rice paddy field in Japan, and emended description of the genus Methylocystis (ex Whittenbury et al. 1970) Bowman et al. 1993.</title>
        <authorList>
            <person name="Kaise H."/>
            <person name="Sawadogo J.B."/>
            <person name="Alam M.S."/>
            <person name="Ueno C."/>
            <person name="Dianou D."/>
            <person name="Shinjo R."/>
            <person name="Asakawa S."/>
        </authorList>
    </citation>
    <scope>NUCLEOTIDE SEQUENCE</scope>
    <source>
        <strain evidence="1">LMG27198</strain>
    </source>
</reference>
<dbReference type="AlphaFoldDB" id="A0A9W6GWU6"/>
<comment type="caution">
    <text evidence="1">The sequence shown here is derived from an EMBL/GenBank/DDBJ whole genome shotgun (WGS) entry which is preliminary data.</text>
</comment>
<dbReference type="EMBL" id="BSEC01000001">
    <property type="protein sequence ID" value="GLI94487.1"/>
    <property type="molecule type" value="Genomic_DNA"/>
</dbReference>